<dbReference type="Gene3D" id="3.10.450.50">
    <property type="match status" value="1"/>
</dbReference>
<evidence type="ECO:0000313" key="2">
    <source>
        <dbReference type="EMBL" id="EFG46876.1"/>
    </source>
</evidence>
<evidence type="ECO:0000259" key="1">
    <source>
        <dbReference type="Pfam" id="PF12680"/>
    </source>
</evidence>
<comment type="caution">
    <text evidence="2">The sequence shown here is derived from an EMBL/GenBank/DDBJ whole genome shotgun (WGS) entry which is preliminary data.</text>
</comment>
<proteinExistence type="predicted"/>
<dbReference type="eggNOG" id="COG3631">
    <property type="taxonomic scope" value="Bacteria"/>
</dbReference>
<organism evidence="2 3">
    <name type="scientific">Brevibacterium mcbrellneri ATCC 49030</name>
    <dbReference type="NCBI Taxonomy" id="585530"/>
    <lineage>
        <taxon>Bacteria</taxon>
        <taxon>Bacillati</taxon>
        <taxon>Actinomycetota</taxon>
        <taxon>Actinomycetes</taxon>
        <taxon>Micrococcales</taxon>
        <taxon>Brevibacteriaceae</taxon>
        <taxon>Brevibacterium</taxon>
    </lineage>
</organism>
<dbReference type="InterPro" id="IPR032710">
    <property type="entry name" value="NTF2-like_dom_sf"/>
</dbReference>
<dbReference type="EMBL" id="ADNU01000049">
    <property type="protein sequence ID" value="EFG46876.1"/>
    <property type="molecule type" value="Genomic_DNA"/>
</dbReference>
<dbReference type="STRING" id="585530.HMPREF0183_1875"/>
<dbReference type="Proteomes" id="UP000005714">
    <property type="component" value="Unassembled WGS sequence"/>
</dbReference>
<protein>
    <submittedName>
        <fullName evidence="2">Nuclear transport factor 2 (NTF2) domain protein</fullName>
    </submittedName>
</protein>
<feature type="domain" description="SnoaL-like" evidence="1">
    <location>
        <begin position="15"/>
        <end position="111"/>
    </location>
</feature>
<dbReference type="AlphaFoldDB" id="D4YPL5"/>
<sequence>MTRVKNMDIRQLALNYYETVDKGDPEATSDLFAQNATYDRPGYDTFKGEEIREFYRNSRVIESGAHTVNMVVVEGFTAAVHGTFDGVLKDGSEAHEGFADFIQFDGDGLIAARRSFFYRAAV</sequence>
<gene>
    <name evidence="2" type="ORF">HMPREF0183_1875</name>
</gene>
<reference evidence="2 3" key="1">
    <citation type="submission" date="2010-04" db="EMBL/GenBank/DDBJ databases">
        <authorList>
            <person name="Qin X."/>
            <person name="Bachman B."/>
            <person name="Battles P."/>
            <person name="Bell A."/>
            <person name="Bess C."/>
            <person name="Bickham C."/>
            <person name="Chaboub L."/>
            <person name="Chen D."/>
            <person name="Coyle M."/>
            <person name="Deiros D.R."/>
            <person name="Dinh H."/>
            <person name="Forbes L."/>
            <person name="Fowler G."/>
            <person name="Francisco L."/>
            <person name="Fu Q."/>
            <person name="Gubbala S."/>
            <person name="Hale W."/>
            <person name="Han Y."/>
            <person name="Hemphill L."/>
            <person name="Highlander S.K."/>
            <person name="Hirani K."/>
            <person name="Hogues M."/>
            <person name="Jackson L."/>
            <person name="Jakkamsetti A."/>
            <person name="Javaid M."/>
            <person name="Jiang H."/>
            <person name="Korchina V."/>
            <person name="Kovar C."/>
            <person name="Lara F."/>
            <person name="Lee S."/>
            <person name="Mata R."/>
            <person name="Mathew T."/>
            <person name="Moen C."/>
            <person name="Morales K."/>
            <person name="Munidasa M."/>
            <person name="Nazareth L."/>
            <person name="Ngo R."/>
            <person name="Nguyen L."/>
            <person name="Okwuonu G."/>
            <person name="Ongeri F."/>
            <person name="Patil S."/>
            <person name="Petrosino J."/>
            <person name="Pham C."/>
            <person name="Pham P."/>
            <person name="Pu L.-L."/>
            <person name="Puazo M."/>
            <person name="Raj R."/>
            <person name="Reid J."/>
            <person name="Rouhana J."/>
            <person name="Saada N."/>
            <person name="Shang Y."/>
            <person name="Simmons D."/>
            <person name="Thornton R."/>
            <person name="Warren J."/>
            <person name="Weissenberger G."/>
            <person name="Zhang J."/>
            <person name="Zhang L."/>
            <person name="Zhou C."/>
            <person name="Zhu D."/>
            <person name="Muzny D."/>
            <person name="Worley K."/>
            <person name="Gibbs R."/>
        </authorList>
    </citation>
    <scope>NUCLEOTIDE SEQUENCE [LARGE SCALE GENOMIC DNA]</scope>
    <source>
        <strain evidence="2 3">ATCC 49030</strain>
    </source>
</reference>
<name>D4YPL5_9MICO</name>
<dbReference type="Pfam" id="PF12680">
    <property type="entry name" value="SnoaL_2"/>
    <property type="match status" value="1"/>
</dbReference>
<evidence type="ECO:0000313" key="3">
    <source>
        <dbReference type="Proteomes" id="UP000005714"/>
    </source>
</evidence>
<dbReference type="SUPFAM" id="SSF54427">
    <property type="entry name" value="NTF2-like"/>
    <property type="match status" value="1"/>
</dbReference>
<keyword evidence="3" id="KW-1185">Reference proteome</keyword>
<dbReference type="InterPro" id="IPR037401">
    <property type="entry name" value="SnoaL-like"/>
</dbReference>
<accession>D4YPL5</accession>